<dbReference type="GO" id="GO:0070062">
    <property type="term" value="C:extracellular exosome"/>
    <property type="evidence" value="ECO:0007669"/>
    <property type="project" value="TreeGrafter"/>
</dbReference>
<dbReference type="InterPro" id="IPR036465">
    <property type="entry name" value="vWFA_dom_sf"/>
</dbReference>
<dbReference type="InterPro" id="IPR000436">
    <property type="entry name" value="Sushi_SCR_CCP_dom"/>
</dbReference>
<dbReference type="GO" id="GO:0009617">
    <property type="term" value="P:response to bacterium"/>
    <property type="evidence" value="ECO:0007669"/>
    <property type="project" value="TreeGrafter"/>
</dbReference>
<reference evidence="8" key="1">
    <citation type="submission" date="2020-02" db="EMBL/GenBank/DDBJ databases">
        <title>Bird 10,000 Genomes (B10K) Project - Family phase.</title>
        <authorList>
            <person name="Zhang G."/>
        </authorList>
    </citation>
    <scope>NUCLEOTIDE SEQUENCE</scope>
    <source>
        <strain evidence="8">B10K-DU-029-61</strain>
        <tissue evidence="8">Blood</tissue>
    </source>
</reference>
<keyword evidence="4" id="KW-0325">Glycoprotein</keyword>
<evidence type="ECO:0000259" key="7">
    <source>
        <dbReference type="PROSITE" id="PS50923"/>
    </source>
</evidence>
<dbReference type="Gene3D" id="2.10.70.10">
    <property type="entry name" value="Complement Module, domain 1"/>
    <property type="match status" value="1"/>
</dbReference>
<dbReference type="EMBL" id="WBMZ01019389">
    <property type="protein sequence ID" value="NXY26725.1"/>
    <property type="molecule type" value="Genomic_DNA"/>
</dbReference>
<dbReference type="InterPro" id="IPR002035">
    <property type="entry name" value="VWF_A"/>
</dbReference>
<dbReference type="Proteomes" id="UP000658642">
    <property type="component" value="Unassembled WGS sequence"/>
</dbReference>
<dbReference type="Pfam" id="PF00084">
    <property type="entry name" value="Sushi"/>
    <property type="match status" value="1"/>
</dbReference>
<dbReference type="AlphaFoldDB" id="A0A852PSS9"/>
<evidence type="ECO:0000256" key="2">
    <source>
        <dbReference type="ARBA" id="ARBA00022737"/>
    </source>
</evidence>
<dbReference type="PROSITE" id="PS50234">
    <property type="entry name" value="VWFA"/>
    <property type="match status" value="1"/>
</dbReference>
<evidence type="ECO:0000256" key="4">
    <source>
        <dbReference type="ARBA" id="ARBA00023180"/>
    </source>
</evidence>
<evidence type="ECO:0000256" key="5">
    <source>
        <dbReference type="PROSITE-ProRule" id="PRU00302"/>
    </source>
</evidence>
<dbReference type="PROSITE" id="PS50923">
    <property type="entry name" value="SUSHI"/>
    <property type="match status" value="1"/>
</dbReference>
<evidence type="ECO:0000259" key="6">
    <source>
        <dbReference type="PROSITE" id="PS50234"/>
    </source>
</evidence>
<evidence type="ECO:0000256" key="3">
    <source>
        <dbReference type="ARBA" id="ARBA00023157"/>
    </source>
</evidence>
<feature type="domain" description="Sushi" evidence="7">
    <location>
        <begin position="1"/>
        <end position="47"/>
    </location>
</feature>
<keyword evidence="3 5" id="KW-1015">Disulfide bond</keyword>
<dbReference type="PANTHER" id="PTHR46393:SF1">
    <property type="entry name" value="COMPLEMENT FACTOR B"/>
    <property type="match status" value="1"/>
</dbReference>
<name>A0A852PSS9_9PASS</name>
<dbReference type="OrthoDB" id="6127264at2759"/>
<comment type="caution">
    <text evidence="8">The sequence shown here is derived from an EMBL/GenBank/DDBJ whole genome shotgun (WGS) entry which is preliminary data.</text>
</comment>
<dbReference type="SUPFAM" id="SSF53300">
    <property type="entry name" value="vWA-like"/>
    <property type="match status" value="1"/>
</dbReference>
<sequence length="169" mass="18500">MEGAPSRFAVEGVVRFRCRSGLQLLGSAERRCLEGGVWSGTEPRCRDPNAFDTPDDVAEAFLASLTQTVEAAEANRTQDPTVKRRIRLEAGAALNVFLVLDASRSVGPHDFEDARKALSELVEKIASYGAAPHYGIITFGSEARVVLSPTERHAADSDWVRQQLEELPF</sequence>
<proteinExistence type="predicted"/>
<keyword evidence="1 5" id="KW-0768">Sushi</keyword>
<feature type="domain" description="VWFA" evidence="6">
    <location>
        <begin position="95"/>
        <end position="169"/>
    </location>
</feature>
<dbReference type="CDD" id="cd00033">
    <property type="entry name" value="CCP"/>
    <property type="match status" value="1"/>
</dbReference>
<evidence type="ECO:0000313" key="8">
    <source>
        <dbReference type="EMBL" id="NXY26725.1"/>
    </source>
</evidence>
<gene>
    <name evidence="8" type="primary">Cfb</name>
    <name evidence="8" type="ORF">ATRCLA_R15778</name>
</gene>
<dbReference type="PANTHER" id="PTHR46393">
    <property type="entry name" value="SUSHI DOMAIN-CONTAINING PROTEIN"/>
    <property type="match status" value="1"/>
</dbReference>
<accession>A0A852PSS9</accession>
<feature type="non-terminal residue" evidence="8">
    <location>
        <position position="1"/>
    </location>
</feature>
<dbReference type="GO" id="GO:0006956">
    <property type="term" value="P:complement activation"/>
    <property type="evidence" value="ECO:0007669"/>
    <property type="project" value="TreeGrafter"/>
</dbReference>
<evidence type="ECO:0000313" key="9">
    <source>
        <dbReference type="Proteomes" id="UP000658642"/>
    </source>
</evidence>
<dbReference type="Gene3D" id="3.40.50.410">
    <property type="entry name" value="von Willebrand factor, type A domain"/>
    <property type="match status" value="1"/>
</dbReference>
<organism evidence="8 9">
    <name type="scientific">Atrichornis clamosus</name>
    <dbReference type="NCBI Taxonomy" id="449594"/>
    <lineage>
        <taxon>Eukaryota</taxon>
        <taxon>Metazoa</taxon>
        <taxon>Chordata</taxon>
        <taxon>Craniata</taxon>
        <taxon>Vertebrata</taxon>
        <taxon>Euteleostomi</taxon>
        <taxon>Archelosauria</taxon>
        <taxon>Archosauria</taxon>
        <taxon>Dinosauria</taxon>
        <taxon>Saurischia</taxon>
        <taxon>Theropoda</taxon>
        <taxon>Coelurosauria</taxon>
        <taxon>Aves</taxon>
        <taxon>Neognathae</taxon>
        <taxon>Neoaves</taxon>
        <taxon>Telluraves</taxon>
        <taxon>Australaves</taxon>
        <taxon>Passeriformes</taxon>
        <taxon>Menuridae</taxon>
        <taxon>Atrichornis</taxon>
    </lineage>
</organism>
<protein>
    <submittedName>
        <fullName evidence="8">CFAB factor</fullName>
    </submittedName>
</protein>
<feature type="disulfide bond" evidence="5">
    <location>
        <begin position="18"/>
        <end position="45"/>
    </location>
</feature>
<dbReference type="Pfam" id="PF00092">
    <property type="entry name" value="VWA"/>
    <property type="match status" value="1"/>
</dbReference>
<comment type="caution">
    <text evidence="5">Lacks conserved residue(s) required for the propagation of feature annotation.</text>
</comment>
<feature type="non-terminal residue" evidence="8">
    <location>
        <position position="169"/>
    </location>
</feature>
<evidence type="ECO:0000256" key="1">
    <source>
        <dbReference type="ARBA" id="ARBA00022659"/>
    </source>
</evidence>
<keyword evidence="2" id="KW-0677">Repeat</keyword>
<keyword evidence="9" id="KW-1185">Reference proteome</keyword>